<dbReference type="VEuPathDB" id="TrichDB:TVAG_207610"/>
<dbReference type="InterPro" id="IPR002110">
    <property type="entry name" value="Ankyrin_rpt"/>
</dbReference>
<dbReference type="Proteomes" id="UP000001542">
    <property type="component" value="Unassembled WGS sequence"/>
</dbReference>
<reference evidence="3" key="1">
    <citation type="submission" date="2006-10" db="EMBL/GenBank/DDBJ databases">
        <authorList>
            <person name="Amadeo P."/>
            <person name="Zhao Q."/>
            <person name="Wortman J."/>
            <person name="Fraser-Liggett C."/>
            <person name="Carlton J."/>
        </authorList>
    </citation>
    <scope>NUCLEOTIDE SEQUENCE</scope>
    <source>
        <strain evidence="3">G3</strain>
    </source>
</reference>
<feature type="repeat" description="ANK" evidence="1">
    <location>
        <begin position="127"/>
        <end position="159"/>
    </location>
</feature>
<dbReference type="STRING" id="5722.A2F2M4"/>
<dbReference type="PROSITE" id="PS50088">
    <property type="entry name" value="ANK_REPEAT"/>
    <property type="match status" value="2"/>
</dbReference>
<proteinExistence type="predicted"/>
<dbReference type="Pfam" id="PF13637">
    <property type="entry name" value="Ank_4"/>
    <property type="match status" value="1"/>
</dbReference>
<evidence type="ECO:0000313" key="4">
    <source>
        <dbReference type="Proteomes" id="UP000001542"/>
    </source>
</evidence>
<keyword evidence="4" id="KW-1185">Reference proteome</keyword>
<dbReference type="InterPro" id="IPR036770">
    <property type="entry name" value="Ankyrin_rpt-contain_sf"/>
</dbReference>
<keyword evidence="1" id="KW-0040">ANK repeat</keyword>
<dbReference type="InterPro" id="IPR020683">
    <property type="entry name" value="DUF3447"/>
</dbReference>
<name>A2F2M4_TRIV3</name>
<dbReference type="EMBL" id="DS113587">
    <property type="protein sequence ID" value="EAY00858.1"/>
    <property type="molecule type" value="Genomic_DNA"/>
</dbReference>
<dbReference type="PANTHER" id="PTHR24182">
    <property type="entry name" value="ANKYRIN REPEAT AND SOCS BOX CONTAINING 4"/>
    <property type="match status" value="1"/>
</dbReference>
<evidence type="ECO:0000259" key="2">
    <source>
        <dbReference type="Pfam" id="PF11929"/>
    </source>
</evidence>
<dbReference type="VEuPathDB" id="TrichDB:TVAGG3_0105380"/>
<dbReference type="Pfam" id="PF11929">
    <property type="entry name" value="DUF3447"/>
    <property type="match status" value="1"/>
</dbReference>
<dbReference type="eggNOG" id="KOG4412">
    <property type="taxonomic scope" value="Eukaryota"/>
</dbReference>
<dbReference type="SUPFAM" id="SSF48403">
    <property type="entry name" value="Ankyrin repeat"/>
    <property type="match status" value="1"/>
</dbReference>
<dbReference type="SMR" id="A2F2M4"/>
<sequence>MSVCLKYIKPDKECMKNAIISHNIDFVSFLMTEYGMKIDMEKCCLYHNIQALFVYFDQGNDIQKCIVEATYYDIYLPYEYLITHGIDFNAKDSYGRSVIHSAAANGREQIIEILLSHGIDINSKDERGKTALHYAAMFNRKETAEFLLAHGAEINEKDDNGYTPLYLAYEYNSRDVRRFLISNDAIE</sequence>
<evidence type="ECO:0000256" key="1">
    <source>
        <dbReference type="PROSITE-ProRule" id="PRU00023"/>
    </source>
</evidence>
<dbReference type="InParanoid" id="A2F2M4"/>
<dbReference type="RefSeq" id="XP_001313787.1">
    <property type="nucleotide sequence ID" value="XM_001313786.1"/>
</dbReference>
<gene>
    <name evidence="3" type="ORF">TVAG_207610</name>
</gene>
<dbReference type="PRINTS" id="PR01415">
    <property type="entry name" value="ANKYRIN"/>
</dbReference>
<dbReference type="Pfam" id="PF12796">
    <property type="entry name" value="Ank_2"/>
    <property type="match status" value="1"/>
</dbReference>
<dbReference type="Gene3D" id="1.25.40.20">
    <property type="entry name" value="Ankyrin repeat-containing domain"/>
    <property type="match status" value="2"/>
</dbReference>
<organism evidence="3 4">
    <name type="scientific">Trichomonas vaginalis (strain ATCC PRA-98 / G3)</name>
    <dbReference type="NCBI Taxonomy" id="412133"/>
    <lineage>
        <taxon>Eukaryota</taxon>
        <taxon>Metamonada</taxon>
        <taxon>Parabasalia</taxon>
        <taxon>Trichomonadida</taxon>
        <taxon>Trichomonadidae</taxon>
        <taxon>Trichomonas</taxon>
    </lineage>
</organism>
<feature type="domain" description="DUF3447" evidence="2">
    <location>
        <begin position="1"/>
        <end position="55"/>
    </location>
</feature>
<dbReference type="AlphaFoldDB" id="A2F2M4"/>
<protein>
    <submittedName>
        <fullName evidence="3">Ankyrin repeat protein, putative</fullName>
    </submittedName>
</protein>
<dbReference type="OrthoDB" id="242257at2759"/>
<dbReference type="SMART" id="SM00248">
    <property type="entry name" value="ANK"/>
    <property type="match status" value="3"/>
</dbReference>
<evidence type="ECO:0000313" key="3">
    <source>
        <dbReference type="EMBL" id="EAY00858.1"/>
    </source>
</evidence>
<feature type="repeat" description="ANK" evidence="1">
    <location>
        <begin position="94"/>
        <end position="126"/>
    </location>
</feature>
<reference evidence="3" key="2">
    <citation type="journal article" date="2007" name="Science">
        <title>Draft genome sequence of the sexually transmitted pathogen Trichomonas vaginalis.</title>
        <authorList>
            <person name="Carlton J.M."/>
            <person name="Hirt R.P."/>
            <person name="Silva J.C."/>
            <person name="Delcher A.L."/>
            <person name="Schatz M."/>
            <person name="Zhao Q."/>
            <person name="Wortman J.R."/>
            <person name="Bidwell S.L."/>
            <person name="Alsmark U.C.M."/>
            <person name="Besteiro S."/>
            <person name="Sicheritz-Ponten T."/>
            <person name="Noel C.J."/>
            <person name="Dacks J.B."/>
            <person name="Foster P.G."/>
            <person name="Simillion C."/>
            <person name="Van de Peer Y."/>
            <person name="Miranda-Saavedra D."/>
            <person name="Barton G.J."/>
            <person name="Westrop G.D."/>
            <person name="Mueller S."/>
            <person name="Dessi D."/>
            <person name="Fiori P.L."/>
            <person name="Ren Q."/>
            <person name="Paulsen I."/>
            <person name="Zhang H."/>
            <person name="Bastida-Corcuera F.D."/>
            <person name="Simoes-Barbosa A."/>
            <person name="Brown M.T."/>
            <person name="Hayes R.D."/>
            <person name="Mukherjee M."/>
            <person name="Okumura C.Y."/>
            <person name="Schneider R."/>
            <person name="Smith A.J."/>
            <person name="Vanacova S."/>
            <person name="Villalvazo M."/>
            <person name="Haas B.J."/>
            <person name="Pertea M."/>
            <person name="Feldblyum T.V."/>
            <person name="Utterback T.R."/>
            <person name="Shu C.L."/>
            <person name="Osoegawa K."/>
            <person name="de Jong P.J."/>
            <person name="Hrdy I."/>
            <person name="Horvathova L."/>
            <person name="Zubacova Z."/>
            <person name="Dolezal P."/>
            <person name="Malik S.B."/>
            <person name="Logsdon J.M. Jr."/>
            <person name="Henze K."/>
            <person name="Gupta A."/>
            <person name="Wang C.C."/>
            <person name="Dunne R.L."/>
            <person name="Upcroft J.A."/>
            <person name="Upcroft P."/>
            <person name="White O."/>
            <person name="Salzberg S.L."/>
            <person name="Tang P."/>
            <person name="Chiu C.-H."/>
            <person name="Lee Y.-S."/>
            <person name="Embley T.M."/>
            <person name="Coombs G.H."/>
            <person name="Mottram J.C."/>
            <person name="Tachezy J."/>
            <person name="Fraser-Liggett C.M."/>
            <person name="Johnson P.J."/>
        </authorList>
    </citation>
    <scope>NUCLEOTIDE SEQUENCE [LARGE SCALE GENOMIC DNA]</scope>
    <source>
        <strain evidence="3">G3</strain>
    </source>
</reference>
<accession>A2F2M4</accession>
<dbReference type="PANTHER" id="PTHR24182:SF13">
    <property type="entry name" value="LD18443P"/>
    <property type="match status" value="1"/>
</dbReference>
<dbReference type="KEGG" id="tva:4758681"/>
<dbReference type="PROSITE" id="PS50297">
    <property type="entry name" value="ANK_REP_REGION"/>
    <property type="match status" value="2"/>
</dbReference>